<gene>
    <name evidence="1" type="ORF">HA331_00035</name>
</gene>
<dbReference type="Proteomes" id="UP000617544">
    <property type="component" value="Unassembled WGS sequence"/>
</dbReference>
<sequence>MITATIKRNLFKEISKLIPEIKDSLNYGIPHIIGEITQGEGIFLQIVTYADKEQQLIVNDESKICFILPVKETKAYKLFIDVLNLIENRGLKPGSTIMGDLKSRLEKLGYKVVWITPMHDFVEVITVKGGERYRMKFEELHLNEFKLVSINEI</sequence>
<dbReference type="OMA" id="ESSHWIL"/>
<dbReference type="EMBL" id="DUJN01000001">
    <property type="protein sequence ID" value="HII60166.1"/>
    <property type="molecule type" value="Genomic_DNA"/>
</dbReference>
<dbReference type="GeneID" id="1442955"/>
<evidence type="ECO:0000313" key="1">
    <source>
        <dbReference type="EMBL" id="HII60166.1"/>
    </source>
</evidence>
<organism evidence="1 2">
    <name type="scientific">Pyrococcus horikoshii</name>
    <dbReference type="NCBI Taxonomy" id="53953"/>
    <lineage>
        <taxon>Archaea</taxon>
        <taxon>Methanobacteriati</taxon>
        <taxon>Methanobacteriota</taxon>
        <taxon>Thermococci</taxon>
        <taxon>Thermococcales</taxon>
        <taxon>Thermococcaceae</taxon>
        <taxon>Pyrococcus</taxon>
    </lineage>
</organism>
<comment type="caution">
    <text evidence="1">The sequence shown here is derived from an EMBL/GenBank/DDBJ whole genome shotgun (WGS) entry which is preliminary data.</text>
</comment>
<dbReference type="RefSeq" id="WP_010884721.1">
    <property type="nucleotide sequence ID" value="NZ_DUJN01000001.1"/>
</dbReference>
<reference evidence="1" key="1">
    <citation type="journal article" date="2020" name="bioRxiv">
        <title>A rank-normalized archaeal taxonomy based on genome phylogeny resolves widespread incomplete and uneven classifications.</title>
        <authorList>
            <person name="Rinke C."/>
            <person name="Chuvochina M."/>
            <person name="Mussig A.J."/>
            <person name="Chaumeil P.-A."/>
            <person name="Waite D.W."/>
            <person name="Whitman W.B."/>
            <person name="Parks D.H."/>
            <person name="Hugenholtz P."/>
        </authorList>
    </citation>
    <scope>NUCLEOTIDE SEQUENCE</scope>
    <source>
        <strain evidence="1">UBA8834</strain>
    </source>
</reference>
<evidence type="ECO:0000313" key="2">
    <source>
        <dbReference type="Proteomes" id="UP000617544"/>
    </source>
</evidence>
<accession>A0A832T4N2</accession>
<protein>
    <submittedName>
        <fullName evidence="1">Uncharacterized protein</fullName>
    </submittedName>
</protein>
<name>A0A832T4N2_PYRHR</name>
<dbReference type="AlphaFoldDB" id="A0A832T4N2"/>
<proteinExistence type="predicted"/>